<evidence type="ECO:0000256" key="2">
    <source>
        <dbReference type="SAM" id="Phobius"/>
    </source>
</evidence>
<reference evidence="4 5" key="1">
    <citation type="submission" date="2023-07" db="EMBL/GenBank/DDBJ databases">
        <title>Comparative genomics of wheat-associated soil bacteria to identify genetic determinants of phenazine resistance.</title>
        <authorList>
            <person name="Mouncey N."/>
        </authorList>
    </citation>
    <scope>NUCLEOTIDE SEQUENCE [LARGE SCALE GENOMIC DNA]</scope>
    <source>
        <strain evidence="4 5">B2I6</strain>
    </source>
</reference>
<evidence type="ECO:0000256" key="1">
    <source>
        <dbReference type="SAM" id="MobiDB-lite"/>
    </source>
</evidence>
<name>A0ABU0NTF8_STRRH</name>
<evidence type="ECO:0000313" key="4">
    <source>
        <dbReference type="EMBL" id="MDQ0582399.1"/>
    </source>
</evidence>
<dbReference type="RefSeq" id="WP_307164512.1">
    <property type="nucleotide sequence ID" value="NZ_JAUSWV010000002.1"/>
</dbReference>
<organism evidence="4 5">
    <name type="scientific">Streptomyces rishiriensis</name>
    <dbReference type="NCBI Taxonomy" id="68264"/>
    <lineage>
        <taxon>Bacteria</taxon>
        <taxon>Bacillati</taxon>
        <taxon>Actinomycetota</taxon>
        <taxon>Actinomycetes</taxon>
        <taxon>Kitasatosporales</taxon>
        <taxon>Streptomycetaceae</taxon>
        <taxon>Streptomyces</taxon>
    </lineage>
</organism>
<evidence type="ECO:0000313" key="5">
    <source>
        <dbReference type="Proteomes" id="UP001230654"/>
    </source>
</evidence>
<feature type="region of interest" description="Disordered" evidence="1">
    <location>
        <begin position="334"/>
        <end position="383"/>
    </location>
</feature>
<keyword evidence="2" id="KW-1133">Transmembrane helix</keyword>
<keyword evidence="3" id="KW-0732">Signal</keyword>
<keyword evidence="5" id="KW-1185">Reference proteome</keyword>
<sequence>MSARSVAARRIRTVAATAVVTAVAGAALVPGTAFAADKAGEHALRMTLGAPAPTGPLKRGGATESMILTVANSSDKAQDFSAWLPGTPDGPSPVLKDSIVFGVTAIDAPATKSAVGRQDGSFQGLFFPATGNAASHFSIPAKTEYTWKVTVGLGASYPTNDGDFTLTAGRLIGDTDDDPARNTQVFTIDPAITPGKLNVAWEQKTGAVARPGQRAELVLDATATGPGEFPAELRRTVSAQQFREGAGHPDFVLEAEVDGKIVKLKEFNDSEWELPVIPKGFGASAGTASIKLYLSLGEKSDIKKDTVVPLEALFSMGDTWGFNGAETQVKAGPALAATPSGTPSTTPSTSSSTTPSTSASPSASATGSAAATTGGTTGGTTNTTSATGSLAATGSGAGLYGALAAALLAVGGAAAWLGTRRRRAARA</sequence>
<feature type="transmembrane region" description="Helical" evidence="2">
    <location>
        <begin position="397"/>
        <end position="417"/>
    </location>
</feature>
<keyword evidence="2" id="KW-0812">Transmembrane</keyword>
<comment type="caution">
    <text evidence="4">The sequence shown here is derived from an EMBL/GenBank/DDBJ whole genome shotgun (WGS) entry which is preliminary data.</text>
</comment>
<dbReference type="Proteomes" id="UP001230654">
    <property type="component" value="Unassembled WGS sequence"/>
</dbReference>
<gene>
    <name evidence="4" type="ORF">QF030_004577</name>
</gene>
<accession>A0ABU0NTF8</accession>
<protein>
    <submittedName>
        <fullName evidence="4">Uncharacterized protein</fullName>
    </submittedName>
</protein>
<evidence type="ECO:0000256" key="3">
    <source>
        <dbReference type="SAM" id="SignalP"/>
    </source>
</evidence>
<proteinExistence type="predicted"/>
<keyword evidence="2" id="KW-0472">Membrane</keyword>
<feature type="signal peptide" evidence="3">
    <location>
        <begin position="1"/>
        <end position="35"/>
    </location>
</feature>
<feature type="chain" id="PRO_5046549704" evidence="3">
    <location>
        <begin position="36"/>
        <end position="427"/>
    </location>
</feature>
<dbReference type="EMBL" id="JAUSWV010000002">
    <property type="protein sequence ID" value="MDQ0582399.1"/>
    <property type="molecule type" value="Genomic_DNA"/>
</dbReference>